<gene>
    <name evidence="1" type="ORF">ADU59_06210</name>
</gene>
<accession>A0A1C7P3W4</accession>
<dbReference type="Proteomes" id="UP000093111">
    <property type="component" value="Unassembled WGS sequence"/>
</dbReference>
<reference evidence="1 2" key="1">
    <citation type="journal article" date="2016" name="Syst. Appl. Microbiol.">
        <title>Pararhizobium polonicum sp. nov. isolated from tumors on stone fruit rootstocks.</title>
        <authorList>
            <person name="Pulawska J."/>
            <person name="Kuzmanovic N."/>
            <person name="Willems A."/>
            <person name="Pothier J.F."/>
        </authorList>
    </citation>
    <scope>NUCLEOTIDE SEQUENCE [LARGE SCALE GENOMIC DNA]</scope>
    <source>
        <strain evidence="1 2">F5.1</strain>
    </source>
</reference>
<name>A0A1C7P3W4_9HYPH</name>
<proteinExistence type="predicted"/>
<dbReference type="RefSeq" id="WP_068952813.1">
    <property type="nucleotide sequence ID" value="NZ_LGLV01000005.1"/>
</dbReference>
<comment type="caution">
    <text evidence="1">The sequence shown here is derived from an EMBL/GenBank/DDBJ whole genome shotgun (WGS) entry which is preliminary data.</text>
</comment>
<protein>
    <submittedName>
        <fullName evidence="1">Uncharacterized protein</fullName>
    </submittedName>
</protein>
<organism evidence="1 2">
    <name type="scientific">Pararhizobium polonicum</name>
    <dbReference type="NCBI Taxonomy" id="1612624"/>
    <lineage>
        <taxon>Bacteria</taxon>
        <taxon>Pseudomonadati</taxon>
        <taxon>Pseudomonadota</taxon>
        <taxon>Alphaproteobacteria</taxon>
        <taxon>Hyphomicrobiales</taxon>
        <taxon>Rhizobiaceae</taxon>
        <taxon>Rhizobium/Agrobacterium group</taxon>
        <taxon>Pararhizobium</taxon>
    </lineage>
</organism>
<evidence type="ECO:0000313" key="1">
    <source>
        <dbReference type="EMBL" id="OBZ95982.1"/>
    </source>
</evidence>
<dbReference type="OrthoDB" id="8453852at2"/>
<dbReference type="AlphaFoldDB" id="A0A1C7P3W4"/>
<sequence length="88" mass="9936">MTFTLLKLEGGNRSLEFDEADLPVLAAFLQRNFAEPDMQEQAIHTNLVIAGTRLMYYNEWGDLCLIWLDEKGALLLDSIFTRLSAGEA</sequence>
<dbReference type="PATRIC" id="fig|1612624.7.peg.1303"/>
<keyword evidence="2" id="KW-1185">Reference proteome</keyword>
<dbReference type="EMBL" id="LGLV01000005">
    <property type="protein sequence ID" value="OBZ95982.1"/>
    <property type="molecule type" value="Genomic_DNA"/>
</dbReference>
<dbReference type="STRING" id="1612624.ADU59_06210"/>
<evidence type="ECO:0000313" key="2">
    <source>
        <dbReference type="Proteomes" id="UP000093111"/>
    </source>
</evidence>